<dbReference type="EMBL" id="JAINUF010000008">
    <property type="protein sequence ID" value="KAJ8352695.1"/>
    <property type="molecule type" value="Genomic_DNA"/>
</dbReference>
<dbReference type="PANTHER" id="PTHR10903:SF107">
    <property type="entry name" value="GTPASE IMAP FAMILY MEMBER 4-LIKE-RELATED"/>
    <property type="match status" value="1"/>
</dbReference>
<keyword evidence="3" id="KW-0342">GTP-binding</keyword>
<evidence type="ECO:0000256" key="1">
    <source>
        <dbReference type="ARBA" id="ARBA00008535"/>
    </source>
</evidence>
<dbReference type="AlphaFoldDB" id="A0A9Q1F7X2"/>
<evidence type="ECO:0000259" key="7">
    <source>
        <dbReference type="PROSITE" id="PS51720"/>
    </source>
</evidence>
<evidence type="ECO:0000256" key="2">
    <source>
        <dbReference type="ARBA" id="ARBA00022741"/>
    </source>
</evidence>
<feature type="coiled-coil region" evidence="4">
    <location>
        <begin position="332"/>
        <end position="401"/>
    </location>
</feature>
<dbReference type="FunFam" id="3.40.50.300:FF:001809">
    <property type="entry name" value="Si:ch1073-365p7.2"/>
    <property type="match status" value="1"/>
</dbReference>
<organism evidence="8 9">
    <name type="scientific">Synaphobranchus kaupii</name>
    <name type="common">Kaup's arrowtooth eel</name>
    <dbReference type="NCBI Taxonomy" id="118154"/>
    <lineage>
        <taxon>Eukaryota</taxon>
        <taxon>Metazoa</taxon>
        <taxon>Chordata</taxon>
        <taxon>Craniata</taxon>
        <taxon>Vertebrata</taxon>
        <taxon>Euteleostomi</taxon>
        <taxon>Actinopterygii</taxon>
        <taxon>Neopterygii</taxon>
        <taxon>Teleostei</taxon>
        <taxon>Anguilliformes</taxon>
        <taxon>Synaphobranchidae</taxon>
        <taxon>Synaphobranchus</taxon>
    </lineage>
</organism>
<evidence type="ECO:0000313" key="9">
    <source>
        <dbReference type="Proteomes" id="UP001152622"/>
    </source>
</evidence>
<feature type="region of interest" description="Disordered" evidence="5">
    <location>
        <begin position="402"/>
        <end position="440"/>
    </location>
</feature>
<keyword evidence="6" id="KW-0812">Transmembrane</keyword>
<feature type="transmembrane region" description="Helical" evidence="6">
    <location>
        <begin position="533"/>
        <end position="553"/>
    </location>
</feature>
<dbReference type="Gene3D" id="3.40.50.300">
    <property type="entry name" value="P-loop containing nucleotide triphosphate hydrolases"/>
    <property type="match status" value="2"/>
</dbReference>
<keyword evidence="6" id="KW-1133">Transmembrane helix</keyword>
<dbReference type="InterPro" id="IPR045058">
    <property type="entry name" value="GIMA/IAN/Toc"/>
</dbReference>
<feature type="domain" description="AIG1-type G" evidence="7">
    <location>
        <begin position="139"/>
        <end position="336"/>
    </location>
</feature>
<dbReference type="GO" id="GO:0005525">
    <property type="term" value="F:GTP binding"/>
    <property type="evidence" value="ECO:0007669"/>
    <property type="project" value="UniProtKB-KW"/>
</dbReference>
<accession>A0A9Q1F7X2</accession>
<reference evidence="8" key="1">
    <citation type="journal article" date="2023" name="Science">
        <title>Genome structures resolve the early diversification of teleost fishes.</title>
        <authorList>
            <person name="Parey E."/>
            <person name="Louis A."/>
            <person name="Montfort J."/>
            <person name="Bouchez O."/>
            <person name="Roques C."/>
            <person name="Iampietro C."/>
            <person name="Lluch J."/>
            <person name="Castinel A."/>
            <person name="Donnadieu C."/>
            <person name="Desvignes T."/>
            <person name="Floi Bucao C."/>
            <person name="Jouanno E."/>
            <person name="Wen M."/>
            <person name="Mejri S."/>
            <person name="Dirks R."/>
            <person name="Jansen H."/>
            <person name="Henkel C."/>
            <person name="Chen W.J."/>
            <person name="Zahm M."/>
            <person name="Cabau C."/>
            <person name="Klopp C."/>
            <person name="Thompson A.W."/>
            <person name="Robinson-Rechavi M."/>
            <person name="Braasch I."/>
            <person name="Lecointre G."/>
            <person name="Bobe J."/>
            <person name="Postlethwait J.H."/>
            <person name="Berthelot C."/>
            <person name="Roest Crollius H."/>
            <person name="Guiguen Y."/>
        </authorList>
    </citation>
    <scope>NUCLEOTIDE SEQUENCE</scope>
    <source>
        <strain evidence="8">WJC10195</strain>
    </source>
</reference>
<dbReference type="InterPro" id="IPR027417">
    <property type="entry name" value="P-loop_NTPase"/>
</dbReference>
<evidence type="ECO:0000256" key="6">
    <source>
        <dbReference type="SAM" id="Phobius"/>
    </source>
</evidence>
<evidence type="ECO:0000256" key="4">
    <source>
        <dbReference type="SAM" id="Coils"/>
    </source>
</evidence>
<dbReference type="InterPro" id="IPR006703">
    <property type="entry name" value="G_AIG1"/>
</dbReference>
<proteinExistence type="inferred from homology"/>
<keyword evidence="2" id="KW-0547">Nucleotide-binding</keyword>
<keyword evidence="6" id="KW-0472">Membrane</keyword>
<comment type="caution">
    <text evidence="8">The sequence shown here is derived from an EMBL/GenBank/DDBJ whole genome shotgun (WGS) entry which is preliminary data.</text>
</comment>
<dbReference type="PANTHER" id="PTHR10903">
    <property type="entry name" value="GTPASE, IMAP FAMILY MEMBER-RELATED"/>
    <property type="match status" value="1"/>
</dbReference>
<dbReference type="Pfam" id="PF04548">
    <property type="entry name" value="AIG1"/>
    <property type="match status" value="2"/>
</dbReference>
<protein>
    <recommendedName>
        <fullName evidence="7">AIG1-type G domain-containing protein</fullName>
    </recommendedName>
</protein>
<gene>
    <name evidence="8" type="ORF">SKAU_G00241710</name>
</gene>
<dbReference type="PROSITE" id="PS51720">
    <property type="entry name" value="G_AIG1"/>
    <property type="match status" value="1"/>
</dbReference>
<feature type="coiled-coil region" evidence="4">
    <location>
        <begin position="479"/>
        <end position="525"/>
    </location>
</feature>
<evidence type="ECO:0000256" key="5">
    <source>
        <dbReference type="SAM" id="MobiDB-lite"/>
    </source>
</evidence>
<dbReference type="SUPFAM" id="SSF52540">
    <property type="entry name" value="P-loop containing nucleoside triphosphate hydrolases"/>
    <property type="match status" value="1"/>
</dbReference>
<evidence type="ECO:0000313" key="8">
    <source>
        <dbReference type="EMBL" id="KAJ8352695.1"/>
    </source>
</evidence>
<name>A0A9Q1F7X2_SYNKA</name>
<feature type="compositionally biased region" description="Basic and acidic residues" evidence="5">
    <location>
        <begin position="414"/>
        <end position="440"/>
    </location>
</feature>
<keyword evidence="4" id="KW-0175">Coiled coil</keyword>
<dbReference type="OrthoDB" id="8954335at2759"/>
<dbReference type="Proteomes" id="UP001152622">
    <property type="component" value="Chromosome 8"/>
</dbReference>
<comment type="similarity">
    <text evidence="1">Belongs to the TRAFAC class TrmE-Era-EngA-EngB-Septin-like GTPase superfamily. AIG1/Toc34/Toc159-like paraseptin GTPase family. IAN subfamily.</text>
</comment>
<keyword evidence="9" id="KW-1185">Reference proteome</keyword>
<sequence>MVIPLRPLKKPERREVEERLELFYECIWRRSIVLFYGKARLGGKTVEKFIEEEPCLQQLIQKCGNRYHVLSTENRKELLETIDVMVTAHSCASFQMMEASEEIEEKKAVLEENAKQRLVMVQKKRATLREIMNETTHSFSDTKMVLLGRFCAGKRSTGNTILGKDEFDTMSTTLECEMKQGEVNGRKVTVVLTPGWHRDFSGQEDTQNIKYRIKQSESLCPSKPHTFLLVIHCNSSFTETDRRRVEEHLSVLGEEASERTLVLFTWGDRLGEKAIELHIERWNELRWLVDKCGNRYHVLDNKSTDRSQVGELLEKVDEMLAESKCSYSITMYQETKQKIRELKKINEEKDREVKQMKEELEQKCQEIRSLDDNREREISHLKDELRKIEEALSEIRDLSLLASGQGRQGQPDLPSREEGEKQTEGEQELQREEKKLRDRHRTELEELEREFGEDSATKTLEEALQKLINRLKGETGVPMRELEEELKRKLEKKAWVEREERRRREEKEIELKKRHRREMEALSKEARRDVQGYLKPGLAVLGAVIGGILGVLWGPVGVAGGTTIGAVLGAQLGEKV</sequence>
<evidence type="ECO:0000256" key="3">
    <source>
        <dbReference type="ARBA" id="ARBA00023134"/>
    </source>
</evidence>